<organism evidence="1 2">
    <name type="scientific">Persea americana</name>
    <name type="common">Avocado</name>
    <dbReference type="NCBI Taxonomy" id="3435"/>
    <lineage>
        <taxon>Eukaryota</taxon>
        <taxon>Viridiplantae</taxon>
        <taxon>Streptophyta</taxon>
        <taxon>Embryophyta</taxon>
        <taxon>Tracheophyta</taxon>
        <taxon>Spermatophyta</taxon>
        <taxon>Magnoliopsida</taxon>
        <taxon>Magnoliidae</taxon>
        <taxon>Laurales</taxon>
        <taxon>Lauraceae</taxon>
        <taxon>Persea</taxon>
    </lineage>
</organism>
<accession>A0ACC2MP13</accession>
<keyword evidence="2" id="KW-1185">Reference proteome</keyword>
<gene>
    <name evidence="1" type="ORF">MRB53_000408</name>
</gene>
<evidence type="ECO:0000313" key="2">
    <source>
        <dbReference type="Proteomes" id="UP001234297"/>
    </source>
</evidence>
<sequence>MRGDHENVRVDVEAPNLEILNISSENWGNYSFKDLPFLREAYIDVSHSRSSISELHSSLESLLQSLCRVRVLKLSSACIQYDLNAMFAEKLNFNETKHWESFLSPFSCVELHLKTIKIWDSAGEVYLTLPESSTSEVSGTYLGIQGNGIRFLRF</sequence>
<dbReference type="Proteomes" id="UP001234297">
    <property type="component" value="Chromosome 1"/>
</dbReference>
<name>A0ACC2MP13_PERAE</name>
<dbReference type="EMBL" id="CM056809">
    <property type="protein sequence ID" value="KAJ8647385.1"/>
    <property type="molecule type" value="Genomic_DNA"/>
</dbReference>
<comment type="caution">
    <text evidence="1">The sequence shown here is derived from an EMBL/GenBank/DDBJ whole genome shotgun (WGS) entry which is preliminary data.</text>
</comment>
<protein>
    <submittedName>
        <fullName evidence="1">Uncharacterized protein</fullName>
    </submittedName>
</protein>
<evidence type="ECO:0000313" key="1">
    <source>
        <dbReference type="EMBL" id="KAJ8647385.1"/>
    </source>
</evidence>
<reference evidence="1 2" key="1">
    <citation type="journal article" date="2022" name="Hortic Res">
        <title>A haplotype resolved chromosomal level avocado genome allows analysis of novel avocado genes.</title>
        <authorList>
            <person name="Nath O."/>
            <person name="Fletcher S.J."/>
            <person name="Hayward A."/>
            <person name="Shaw L.M."/>
            <person name="Masouleh A.K."/>
            <person name="Furtado A."/>
            <person name="Henry R.J."/>
            <person name="Mitter N."/>
        </authorList>
    </citation>
    <scope>NUCLEOTIDE SEQUENCE [LARGE SCALE GENOMIC DNA]</scope>
    <source>
        <strain evidence="2">cv. Hass</strain>
    </source>
</reference>
<proteinExistence type="predicted"/>